<keyword evidence="2" id="KW-0732">Signal</keyword>
<name>A0A6S6ZSU1_9BURK</name>
<protein>
    <recommendedName>
        <fullName evidence="5">Type VI secretion system lipoprotein TssJ</fullName>
    </recommendedName>
</protein>
<evidence type="ECO:0000256" key="2">
    <source>
        <dbReference type="SAM" id="SignalP"/>
    </source>
</evidence>
<dbReference type="Gene3D" id="2.60.40.4150">
    <property type="entry name" value="Type VI secretion system, lipoprotein SciN"/>
    <property type="match status" value="1"/>
</dbReference>
<dbReference type="PANTHER" id="PTHR37625">
    <property type="entry name" value="OUTER MEMBRANE LIPOPROTEIN-RELATED"/>
    <property type="match status" value="1"/>
</dbReference>
<dbReference type="AlphaFoldDB" id="A0A6S6ZSU1"/>
<dbReference type="EMBL" id="CADIJQ010000001">
    <property type="protein sequence ID" value="CAB3683777.1"/>
    <property type="molecule type" value="Genomic_DNA"/>
</dbReference>
<organism evidence="3 4">
    <name type="scientific">Achromobacter kerstersii</name>
    <dbReference type="NCBI Taxonomy" id="1353890"/>
    <lineage>
        <taxon>Bacteria</taxon>
        <taxon>Pseudomonadati</taxon>
        <taxon>Pseudomonadota</taxon>
        <taxon>Betaproteobacteria</taxon>
        <taxon>Burkholderiales</taxon>
        <taxon>Alcaligenaceae</taxon>
        <taxon>Achromobacter</taxon>
    </lineage>
</organism>
<dbReference type="RefSeq" id="WP_175169409.1">
    <property type="nucleotide sequence ID" value="NZ_CADIJQ010000001.1"/>
</dbReference>
<evidence type="ECO:0008006" key="5">
    <source>
        <dbReference type="Google" id="ProtNLM"/>
    </source>
</evidence>
<feature type="compositionally biased region" description="Gly residues" evidence="1">
    <location>
        <begin position="192"/>
        <end position="207"/>
    </location>
</feature>
<keyword evidence="4" id="KW-1185">Reference proteome</keyword>
<feature type="chain" id="PRO_5028919273" description="Type VI secretion system lipoprotein TssJ" evidence="2">
    <location>
        <begin position="22"/>
        <end position="369"/>
    </location>
</feature>
<dbReference type="NCBIfam" id="TIGR03352">
    <property type="entry name" value="VI_chp_3"/>
    <property type="match status" value="1"/>
</dbReference>
<accession>A0A6S6ZSU1</accession>
<evidence type="ECO:0000256" key="1">
    <source>
        <dbReference type="SAM" id="MobiDB-lite"/>
    </source>
</evidence>
<dbReference type="PROSITE" id="PS51257">
    <property type="entry name" value="PROKAR_LIPOPROTEIN"/>
    <property type="match status" value="1"/>
</dbReference>
<dbReference type="InterPro" id="IPR038706">
    <property type="entry name" value="Type_VI_SciN-like_sf"/>
</dbReference>
<reference evidence="3 4" key="1">
    <citation type="submission" date="2020-04" db="EMBL/GenBank/DDBJ databases">
        <authorList>
            <person name="De Canck E."/>
        </authorList>
    </citation>
    <scope>NUCLEOTIDE SEQUENCE [LARGE SCALE GENOMIC DNA]</scope>
    <source>
        <strain evidence="3 4">LMG 3441</strain>
    </source>
</reference>
<feature type="signal peptide" evidence="2">
    <location>
        <begin position="1"/>
        <end position="21"/>
    </location>
</feature>
<dbReference type="InterPro" id="IPR017734">
    <property type="entry name" value="T6SS_SciN"/>
</dbReference>
<sequence>MKRMVPALLATTLLAACGTVADVVTKTGMVLMDPSIQIGPPDEQLSLIGLSLYAAADVNPNPASMPDEEPESAAPPSNREAGPYEVKLNSGNREELIEHLRGLLDELEEGRPSLHPLRRVDTGPSTIQRMPGETAAEPGAADAVAKLDLLLAIGVSEHFVPGRQFGAGKQVIEQGFSGVPLPLGGLAAPGPKGMGGSESLGGQGGFGMSSASNEFSGAGESDEAAGLGLGQYSRAHSLPTMEPTPAPRGAPTPIAFKVLQLKDDSLLLNADPDQLAKDLKKALGSTYVVEDDYVLQPGQFKFIDFARIEPATRYVAIIADFHDPNGAVWKHAFRLEPTGRRYALLMTLHGNRVAITDESYRPPQPRSQP</sequence>
<evidence type="ECO:0000313" key="3">
    <source>
        <dbReference type="EMBL" id="CAB3683777.1"/>
    </source>
</evidence>
<dbReference type="PANTHER" id="PTHR37625:SF5">
    <property type="entry name" value="LIPOPROTEIN"/>
    <property type="match status" value="1"/>
</dbReference>
<dbReference type="Proteomes" id="UP000494269">
    <property type="component" value="Unassembled WGS sequence"/>
</dbReference>
<proteinExistence type="predicted"/>
<evidence type="ECO:0000313" key="4">
    <source>
        <dbReference type="Proteomes" id="UP000494269"/>
    </source>
</evidence>
<dbReference type="Pfam" id="PF12790">
    <property type="entry name" value="T6SS-SciN"/>
    <property type="match status" value="1"/>
</dbReference>
<gene>
    <name evidence="3" type="ORF">LMG3441_01742</name>
</gene>
<feature type="region of interest" description="Disordered" evidence="1">
    <location>
        <begin position="59"/>
        <end position="84"/>
    </location>
</feature>
<feature type="region of interest" description="Disordered" evidence="1">
    <location>
        <begin position="190"/>
        <end position="223"/>
    </location>
</feature>